<evidence type="ECO:0000313" key="2">
    <source>
        <dbReference type="EMBL" id="QHS58776.1"/>
    </source>
</evidence>
<gene>
    <name evidence="2" type="ORF">GWR21_03905</name>
</gene>
<keyword evidence="1" id="KW-0472">Membrane</keyword>
<keyword evidence="1" id="KW-0812">Transmembrane</keyword>
<accession>A0A6B9Z9U4</accession>
<dbReference type="AlphaFoldDB" id="A0A6B9Z9U4"/>
<keyword evidence="1" id="KW-1133">Transmembrane helix</keyword>
<evidence type="ECO:0000313" key="3">
    <source>
        <dbReference type="Proteomes" id="UP000476411"/>
    </source>
</evidence>
<dbReference type="RefSeq" id="WP_162330479.1">
    <property type="nucleotide sequence ID" value="NZ_CP048113.1"/>
</dbReference>
<feature type="transmembrane region" description="Helical" evidence="1">
    <location>
        <begin position="33"/>
        <end position="49"/>
    </location>
</feature>
<reference evidence="2 3" key="1">
    <citation type="submission" date="2020-01" db="EMBL/GenBank/DDBJ databases">
        <title>Complete genome sequence of Chitinophaga sp. H33E-04 isolated from quinoa roots.</title>
        <authorList>
            <person name="Weon H.-Y."/>
            <person name="Lee S.A."/>
        </authorList>
    </citation>
    <scope>NUCLEOTIDE SEQUENCE [LARGE SCALE GENOMIC DNA]</scope>
    <source>
        <strain evidence="2 3">H33E-04</strain>
    </source>
</reference>
<dbReference type="EMBL" id="CP048113">
    <property type="protein sequence ID" value="QHS58776.1"/>
    <property type="molecule type" value="Genomic_DNA"/>
</dbReference>
<dbReference type="KEGG" id="chih:GWR21_03905"/>
<evidence type="ECO:0000256" key="1">
    <source>
        <dbReference type="SAM" id="Phobius"/>
    </source>
</evidence>
<organism evidence="2 3">
    <name type="scientific">Chitinophaga agri</name>
    <dbReference type="NCBI Taxonomy" id="2703787"/>
    <lineage>
        <taxon>Bacteria</taxon>
        <taxon>Pseudomonadati</taxon>
        <taxon>Bacteroidota</taxon>
        <taxon>Chitinophagia</taxon>
        <taxon>Chitinophagales</taxon>
        <taxon>Chitinophagaceae</taxon>
        <taxon>Chitinophaga</taxon>
    </lineage>
</organism>
<proteinExistence type="predicted"/>
<protein>
    <submittedName>
        <fullName evidence="2">Uncharacterized protein</fullName>
    </submittedName>
</protein>
<keyword evidence="3" id="KW-1185">Reference proteome</keyword>
<name>A0A6B9Z9U4_9BACT</name>
<dbReference type="Proteomes" id="UP000476411">
    <property type="component" value="Chromosome"/>
</dbReference>
<feature type="transmembrane region" description="Helical" evidence="1">
    <location>
        <begin position="61"/>
        <end position="80"/>
    </location>
</feature>
<feature type="transmembrane region" description="Helical" evidence="1">
    <location>
        <begin position="6"/>
        <end position="26"/>
    </location>
</feature>
<sequence>MNTLKIIVIVAILSLGIYVALSPGVVYAPTPRIVLYFLICFLPSLLLGAEATSRFELQLPGFVFTTAGACAICFGALLLVTHLAKPEEKIAVFQIYDEHNEPVALDWDGAIDIPITAQGLSVTRFIDRNSVIVIFPEQVSLVEIRIKKSYTGHTYTGNISYSGNRTAKIVLGESLN</sequence>